<dbReference type="AlphaFoldDB" id="A0A820X136"/>
<feature type="non-terminal residue" evidence="1">
    <location>
        <position position="35"/>
    </location>
</feature>
<accession>A0A820X136</accession>
<reference evidence="1" key="1">
    <citation type="submission" date="2021-02" db="EMBL/GenBank/DDBJ databases">
        <authorList>
            <person name="Nowell W R."/>
        </authorList>
    </citation>
    <scope>NUCLEOTIDE SEQUENCE</scope>
</reference>
<proteinExistence type="predicted"/>
<dbReference type="Proteomes" id="UP000663866">
    <property type="component" value="Unassembled WGS sequence"/>
</dbReference>
<sequence>MIAEIAVTNELIVAGIKKGLHDPDVSVTVAACRTF</sequence>
<name>A0A820X136_9BILA</name>
<evidence type="ECO:0000313" key="1">
    <source>
        <dbReference type="EMBL" id="CAF4527181.1"/>
    </source>
</evidence>
<organism evidence="1 2">
    <name type="scientific">Rotaria magnacalcarata</name>
    <dbReference type="NCBI Taxonomy" id="392030"/>
    <lineage>
        <taxon>Eukaryota</taxon>
        <taxon>Metazoa</taxon>
        <taxon>Spiralia</taxon>
        <taxon>Gnathifera</taxon>
        <taxon>Rotifera</taxon>
        <taxon>Eurotatoria</taxon>
        <taxon>Bdelloidea</taxon>
        <taxon>Philodinida</taxon>
        <taxon>Philodinidae</taxon>
        <taxon>Rotaria</taxon>
    </lineage>
</organism>
<evidence type="ECO:0000313" key="2">
    <source>
        <dbReference type="Proteomes" id="UP000663866"/>
    </source>
</evidence>
<comment type="caution">
    <text evidence="1">The sequence shown here is derived from an EMBL/GenBank/DDBJ whole genome shotgun (WGS) entry which is preliminary data.</text>
</comment>
<gene>
    <name evidence="1" type="ORF">OVN521_LOCUS42141</name>
</gene>
<protein>
    <submittedName>
        <fullName evidence="1">Uncharacterized protein</fullName>
    </submittedName>
</protein>
<dbReference type="EMBL" id="CAJOBG010057280">
    <property type="protein sequence ID" value="CAF4527181.1"/>
    <property type="molecule type" value="Genomic_DNA"/>
</dbReference>
<keyword evidence="2" id="KW-1185">Reference proteome</keyword>